<reference evidence="9" key="1">
    <citation type="journal article" date="2019" name="J. Phycol.">
        <title>Dictyochophyceae plastid genomes reveal unusual variability of their organization.</title>
        <authorList>
            <person name="Han K.Y."/>
            <person name="Maciszewski K."/>
            <person name="Graf L."/>
            <person name="Yang J.H."/>
            <person name="Andersen R.A."/>
            <person name="Karnkowska A."/>
            <person name="Yoon H.S."/>
        </authorList>
    </citation>
    <scope>NUCLEOTIDE SEQUENCE</scope>
</reference>
<evidence type="ECO:0000259" key="8">
    <source>
        <dbReference type="Pfam" id="PF05000"/>
    </source>
</evidence>
<dbReference type="GeneID" id="41657525"/>
<dbReference type="NCBIfam" id="TIGR02388">
    <property type="entry name" value="rpoC2_cyan"/>
    <property type="match status" value="1"/>
</dbReference>
<dbReference type="InterPro" id="IPR012756">
    <property type="entry name" value="DNA-dir_RpoC2_beta_pp"/>
</dbReference>
<dbReference type="SUPFAM" id="SSF64484">
    <property type="entry name" value="beta and beta-prime subunits of DNA dependent RNA-polymerase"/>
    <property type="match status" value="1"/>
</dbReference>
<dbReference type="EC" id="2.7.7.6" evidence="1"/>
<dbReference type="Gene3D" id="1.10.1790.20">
    <property type="match status" value="1"/>
</dbReference>
<evidence type="ECO:0000259" key="7">
    <source>
        <dbReference type="Pfam" id="PF04998"/>
    </source>
</evidence>
<dbReference type="GO" id="GO:0003677">
    <property type="term" value="F:DNA binding"/>
    <property type="evidence" value="ECO:0007669"/>
    <property type="project" value="InterPro"/>
</dbReference>
<dbReference type="AlphaFoldDB" id="A0A516ZAA2"/>
<gene>
    <name evidence="9" type="primary">rpoC2</name>
</gene>
<keyword evidence="9" id="KW-0150">Chloroplast</keyword>
<geneLocation type="chloroplast" evidence="9"/>
<keyword evidence="5" id="KW-0862">Zinc</keyword>
<dbReference type="InterPro" id="IPR042102">
    <property type="entry name" value="RNA_pol_Rpb1_3_sf"/>
</dbReference>
<dbReference type="GO" id="GO:0000428">
    <property type="term" value="C:DNA-directed RNA polymerase complex"/>
    <property type="evidence" value="ECO:0007669"/>
    <property type="project" value="UniProtKB-KW"/>
</dbReference>
<dbReference type="InterPro" id="IPR007081">
    <property type="entry name" value="RNA_pol_Rpb1_5"/>
</dbReference>
<keyword evidence="2" id="KW-0240">DNA-directed RNA polymerase</keyword>
<dbReference type="PANTHER" id="PTHR19376:SF63">
    <property type="entry name" value="DNA-DIRECTED RNA POLYMERASE SUBUNIT BETA"/>
    <property type="match status" value="1"/>
</dbReference>
<keyword evidence="4" id="KW-0548">Nucleotidyltransferase</keyword>
<dbReference type="CDD" id="cd02655">
    <property type="entry name" value="RNAP_beta'_C"/>
    <property type="match status" value="1"/>
</dbReference>
<dbReference type="Gene3D" id="1.10.132.30">
    <property type="match status" value="1"/>
</dbReference>
<keyword evidence="3" id="KW-0808">Transferase</keyword>
<dbReference type="EMBL" id="MK518353">
    <property type="protein sequence ID" value="QDR24637.1"/>
    <property type="molecule type" value="Genomic_DNA"/>
</dbReference>
<proteinExistence type="predicted"/>
<name>A0A516ZAA2_9STRA</name>
<dbReference type="Pfam" id="PF04998">
    <property type="entry name" value="RNA_pol_Rpb1_5"/>
    <property type="match status" value="1"/>
</dbReference>
<dbReference type="InterPro" id="IPR007083">
    <property type="entry name" value="RNA_pol_Rpb1_4"/>
</dbReference>
<evidence type="ECO:0000256" key="6">
    <source>
        <dbReference type="ARBA" id="ARBA00023163"/>
    </source>
</evidence>
<accession>A0A516ZAA2</accession>
<dbReference type="PANTHER" id="PTHR19376">
    <property type="entry name" value="DNA-DIRECTED RNA POLYMERASE"/>
    <property type="match status" value="1"/>
</dbReference>
<organism evidence="9">
    <name type="scientific">Pseudopedinella elastica</name>
    <dbReference type="NCBI Taxonomy" id="35684"/>
    <lineage>
        <taxon>Eukaryota</taxon>
        <taxon>Sar</taxon>
        <taxon>Stramenopiles</taxon>
        <taxon>Ochrophyta</taxon>
        <taxon>Dictyochophyceae</taxon>
        <taxon>Pedinellales</taxon>
        <taxon>Pseudopedinella</taxon>
    </lineage>
</organism>
<dbReference type="GO" id="GO:0006351">
    <property type="term" value="P:DNA-templated transcription"/>
    <property type="evidence" value="ECO:0007669"/>
    <property type="project" value="InterPro"/>
</dbReference>
<dbReference type="Gene3D" id="1.10.274.100">
    <property type="entry name" value="RNA polymerase Rpb1, domain 3"/>
    <property type="match status" value="1"/>
</dbReference>
<feature type="domain" description="RNA polymerase Rpb1" evidence="8">
    <location>
        <begin position="89"/>
        <end position="167"/>
    </location>
</feature>
<keyword evidence="9" id="KW-0934">Plastid</keyword>
<feature type="domain" description="RNA polymerase Rpb1" evidence="7">
    <location>
        <begin position="170"/>
        <end position="1157"/>
    </location>
</feature>
<dbReference type="InterPro" id="IPR038120">
    <property type="entry name" value="Rpb1_funnel_sf"/>
</dbReference>
<evidence type="ECO:0000256" key="1">
    <source>
        <dbReference type="ARBA" id="ARBA00012418"/>
    </source>
</evidence>
<dbReference type="InterPro" id="IPR045867">
    <property type="entry name" value="DNA-dir_RpoC_beta_prime"/>
</dbReference>
<protein>
    <recommendedName>
        <fullName evidence="1">DNA-directed RNA polymerase</fullName>
        <ecNumber evidence="1">2.7.7.6</ecNumber>
    </recommendedName>
</protein>
<dbReference type="GO" id="GO:0003899">
    <property type="term" value="F:DNA-directed RNA polymerase activity"/>
    <property type="evidence" value="ECO:0007669"/>
    <property type="project" value="UniProtKB-EC"/>
</dbReference>
<evidence type="ECO:0000313" key="9">
    <source>
        <dbReference type="EMBL" id="QDR24637.1"/>
    </source>
</evidence>
<evidence type="ECO:0000256" key="2">
    <source>
        <dbReference type="ARBA" id="ARBA00022478"/>
    </source>
</evidence>
<dbReference type="Gene3D" id="2.40.50.100">
    <property type="match status" value="1"/>
</dbReference>
<keyword evidence="6" id="KW-0804">Transcription</keyword>
<dbReference type="RefSeq" id="YP_009684551.1">
    <property type="nucleotide sequence ID" value="NC_044408.1"/>
</dbReference>
<evidence type="ECO:0000256" key="4">
    <source>
        <dbReference type="ARBA" id="ARBA00022695"/>
    </source>
</evidence>
<sequence>MVKEITFKNQIFSKKELKSAVYDAFTNYGITRSCLLADEMKELGFNYATTAGISISIEDLKVPPTKKKLLVESNSEIKKSDLTYARGEINSVERFQKIIDTWNKTSETLKNNLVDYFRQTDPLNSIYLMAFSGARGNLSQVRQLVGMRGLMSDPNGQIIDIPIIHNFREGLTITDYIMSAYGARKGVVDTALKTADSGYLTRRLIDVAQDVIIRENDCLTKRSIKLNKKDDTELFNSKIIGRTSAQTIKIKDISNPIISNNQQITETIANKFNKYNIKSIKLHSPLTCESTRSICQKCYGWNLSTCKTVELGEAIGIIAAQSIGEPGTQLTMRTFHTGGIFTADPSRQIRSRTTGFFSFDPNIQIKLGRTMYGSKVTILEREAKFKITNYQNKTNETKLPADSSIFIQNNSFVKTGDLIAELPLKNQQTIKTKKNIIAPHSGQLIADLNSNLAWIMESEVYNIPYNGLINNFKSNQNITKDDNLIQFKLISKKDGIVKINKDKTQNKIETIEIGKCRKLFNVKLFWDKKIQKLVIKTKSNEYYLIESLPATSKQNSIFFAKKLTNKYKTETGGRIYYPDDSIFKYDEIFEKDFIHKNSKLLFVPLEIHTINKDKSLLLVSNLTKLEKPGTELIKGIFSKTNGILQTKESNQILQEIQIKPGEFLEFYNLKPHEIEKLKSYNKKVYFPGEIIFEDILIKYLSLIEILETPKYHGIILRPIQAFNIPKPKNNEKEKKKIEFKCINNLNSKIANKKGKKQKISLIESSIWLNQTFENYSIQNNFLFKVIPRPNSPEKFNLALIDEEKIDINNFLSKKLNDEKLKISIFVKKFEYIELQTLLGLISIVPQTILKVQNIHKTKDNNPKLLITSQKNYKTYYNEGNFNFKKNSLMITKSDKIEPRIKINCSGRILTQDPFKFKVHQGTPFYVTPETGLTNGKNNFIKQGEVWGIINFEQIVTGDIVQGLPKIEEILEARKPQNPAILAYNAGVIKQAYPDKIELIGNISEENNSGENIIYNLTQLKNRNSIIVKKNEYVYLGQALTEGSINPHNLLIVYFNYYKNYGNDYDAAYMSFKNVQLLLIQKVQQVYNSQGVSIADKHLEVIIKRISSKVQILNSGASALLPGEIIELKQINYINNILLQAGKSLANYNPILLGITKASLLTDSFISAASFQETTKILTAAAIEGKIDWLRGLKENVIIGRLIPAGTGFRNDLLNN</sequence>
<dbReference type="Gene3D" id="1.10.150.390">
    <property type="match status" value="1"/>
</dbReference>
<dbReference type="Pfam" id="PF05000">
    <property type="entry name" value="RNA_pol_Rpb1_4"/>
    <property type="match status" value="1"/>
</dbReference>
<evidence type="ECO:0000256" key="5">
    <source>
        <dbReference type="ARBA" id="ARBA00022833"/>
    </source>
</evidence>
<evidence type="ECO:0000256" key="3">
    <source>
        <dbReference type="ARBA" id="ARBA00022679"/>
    </source>
</evidence>